<dbReference type="Proteomes" id="UP000242133">
    <property type="component" value="Unassembled WGS sequence"/>
</dbReference>
<keyword evidence="10" id="KW-0997">Cell inner membrane</keyword>
<organism evidence="11 12">
    <name type="scientific">Marinobacterium halophilum</name>
    <dbReference type="NCBI Taxonomy" id="267374"/>
    <lineage>
        <taxon>Bacteria</taxon>
        <taxon>Pseudomonadati</taxon>
        <taxon>Pseudomonadota</taxon>
        <taxon>Gammaproteobacteria</taxon>
        <taxon>Oceanospirillales</taxon>
        <taxon>Oceanospirillaceae</taxon>
        <taxon>Marinobacterium</taxon>
    </lineage>
</organism>
<keyword evidence="6 10" id="KW-0812">Transmembrane</keyword>
<dbReference type="RefSeq" id="WP_106592518.1">
    <property type="nucleotide sequence ID" value="NZ_PYGI01000018.1"/>
</dbReference>
<evidence type="ECO:0000256" key="6">
    <source>
        <dbReference type="ARBA" id="ARBA00022692"/>
    </source>
</evidence>
<evidence type="ECO:0000256" key="4">
    <source>
        <dbReference type="ARBA" id="ARBA00022475"/>
    </source>
</evidence>
<reference evidence="11 12" key="1">
    <citation type="submission" date="2018-03" db="EMBL/GenBank/DDBJ databases">
        <title>Genomic Encyclopedia of Archaeal and Bacterial Type Strains, Phase II (KMG-II): from individual species to whole genera.</title>
        <authorList>
            <person name="Goeker M."/>
        </authorList>
    </citation>
    <scope>NUCLEOTIDE SEQUENCE [LARGE SCALE GENOMIC DNA]</scope>
    <source>
        <strain evidence="11 12">DSM 17586</strain>
    </source>
</reference>
<keyword evidence="11" id="KW-0966">Cell projection</keyword>
<comment type="function">
    <text evidence="1 10">Controls the rotational direction of flagella during chemotaxis.</text>
</comment>
<comment type="similarity">
    <text evidence="3 10">Belongs to the FliL family.</text>
</comment>
<evidence type="ECO:0000256" key="7">
    <source>
        <dbReference type="ARBA" id="ARBA00022779"/>
    </source>
</evidence>
<evidence type="ECO:0000256" key="10">
    <source>
        <dbReference type="RuleBase" id="RU364125"/>
    </source>
</evidence>
<dbReference type="Pfam" id="PF03748">
    <property type="entry name" value="FliL"/>
    <property type="match status" value="1"/>
</dbReference>
<dbReference type="AlphaFoldDB" id="A0A2P8ESE9"/>
<dbReference type="PANTHER" id="PTHR35091">
    <property type="entry name" value="FLAGELLAR PROTEIN FLIL"/>
    <property type="match status" value="1"/>
</dbReference>
<proteinExistence type="inferred from homology"/>
<dbReference type="InterPro" id="IPR005503">
    <property type="entry name" value="FliL"/>
</dbReference>
<dbReference type="GO" id="GO:0006935">
    <property type="term" value="P:chemotaxis"/>
    <property type="evidence" value="ECO:0007669"/>
    <property type="project" value="UniProtKB-KW"/>
</dbReference>
<evidence type="ECO:0000256" key="3">
    <source>
        <dbReference type="ARBA" id="ARBA00008281"/>
    </source>
</evidence>
<keyword evidence="11" id="KW-0969">Cilium</keyword>
<name>A0A2P8ESE9_9GAMM</name>
<keyword evidence="7 10" id="KW-0283">Flagellar rotation</keyword>
<dbReference type="EMBL" id="PYGI01000018">
    <property type="protein sequence ID" value="PSL12368.1"/>
    <property type="molecule type" value="Genomic_DNA"/>
</dbReference>
<protein>
    <recommendedName>
        <fullName evidence="10">Flagellar protein FliL</fullName>
    </recommendedName>
</protein>
<evidence type="ECO:0000256" key="2">
    <source>
        <dbReference type="ARBA" id="ARBA00004162"/>
    </source>
</evidence>
<evidence type="ECO:0000256" key="1">
    <source>
        <dbReference type="ARBA" id="ARBA00002254"/>
    </source>
</evidence>
<dbReference type="GO" id="GO:0009425">
    <property type="term" value="C:bacterial-type flagellum basal body"/>
    <property type="evidence" value="ECO:0007669"/>
    <property type="project" value="InterPro"/>
</dbReference>
<keyword evidence="5 10" id="KW-0145">Chemotaxis</keyword>
<evidence type="ECO:0000313" key="11">
    <source>
        <dbReference type="EMBL" id="PSL12368.1"/>
    </source>
</evidence>
<feature type="transmembrane region" description="Helical" evidence="10">
    <location>
        <begin position="22"/>
        <end position="45"/>
    </location>
</feature>
<keyword evidence="9 10" id="KW-0472">Membrane</keyword>
<evidence type="ECO:0000256" key="9">
    <source>
        <dbReference type="ARBA" id="ARBA00023136"/>
    </source>
</evidence>
<gene>
    <name evidence="11" type="ORF">CLV44_11846</name>
</gene>
<dbReference type="OrthoDB" id="5616092at2"/>
<keyword evidence="12" id="KW-1185">Reference proteome</keyword>
<comment type="caution">
    <text evidence="11">The sequence shown here is derived from an EMBL/GenBank/DDBJ whole genome shotgun (WGS) entry which is preliminary data.</text>
</comment>
<evidence type="ECO:0000313" key="12">
    <source>
        <dbReference type="Proteomes" id="UP000242133"/>
    </source>
</evidence>
<dbReference type="PANTHER" id="PTHR35091:SF2">
    <property type="entry name" value="FLAGELLAR PROTEIN FLIL"/>
    <property type="match status" value="1"/>
</dbReference>
<keyword evidence="4" id="KW-1003">Cell membrane</keyword>
<accession>A0A2P8ESE9</accession>
<dbReference type="GO" id="GO:0005886">
    <property type="term" value="C:plasma membrane"/>
    <property type="evidence" value="ECO:0007669"/>
    <property type="project" value="UniProtKB-SubCell"/>
</dbReference>
<sequence>MATNDAAENSPADGGKGSKKKLIIMLVLGAVLLLGGGAAGTFFLLSSDEVAVEAAAAAPQVQQEAIYTKVRTLEGKPSFVVTLQSADDKRHYMQAFVEAKSRNPLVDEALQLHMPLIVARLNALFGTQSFEDLQSLEGKKALRNEATLLVQSIMQDKLGEPGVETILFTNFVMQ</sequence>
<keyword evidence="11" id="KW-0282">Flagellum</keyword>
<evidence type="ECO:0000256" key="8">
    <source>
        <dbReference type="ARBA" id="ARBA00022989"/>
    </source>
</evidence>
<keyword evidence="8 10" id="KW-1133">Transmembrane helix</keyword>
<comment type="subcellular location">
    <subcellularLocation>
        <location evidence="10">Cell inner membrane</location>
    </subcellularLocation>
    <subcellularLocation>
        <location evidence="2">Cell membrane</location>
        <topology evidence="2">Single-pass membrane protein</topology>
    </subcellularLocation>
</comment>
<evidence type="ECO:0000256" key="5">
    <source>
        <dbReference type="ARBA" id="ARBA00022500"/>
    </source>
</evidence>
<dbReference type="GO" id="GO:0071978">
    <property type="term" value="P:bacterial-type flagellum-dependent swarming motility"/>
    <property type="evidence" value="ECO:0007669"/>
    <property type="project" value="TreeGrafter"/>
</dbReference>